<reference evidence="5 6" key="2">
    <citation type="submission" date="2020-03" db="EMBL/GenBank/DDBJ databases">
        <title>Chryseoglobus sp. isolated from a deep-sea seamount.</title>
        <authorList>
            <person name="Zhang D.-C."/>
        </authorList>
    </citation>
    <scope>NUCLEOTIDE SEQUENCE [LARGE SCALE GENOMIC DNA]</scope>
    <source>
        <strain evidence="5 6">KN1116</strain>
    </source>
</reference>
<keyword evidence="1" id="KW-1133">Transmembrane helix</keyword>
<name>A0A9E5JPV8_9MICO</name>
<keyword evidence="6" id="KW-1185">Reference proteome</keyword>
<feature type="domain" description="Predicted membrane protein YciQ-like C-terminal" evidence="4">
    <location>
        <begin position="312"/>
        <end position="540"/>
    </location>
</feature>
<protein>
    <submittedName>
        <fullName evidence="5">DUF2207 domain-containing protein</fullName>
    </submittedName>
</protein>
<dbReference type="EMBL" id="VIKT02000017">
    <property type="protein sequence ID" value="NHF63624.1"/>
    <property type="molecule type" value="Genomic_DNA"/>
</dbReference>
<organism evidence="5 6">
    <name type="scientific">Microcella pacifica</name>
    <dbReference type="NCBI Taxonomy" id="2591847"/>
    <lineage>
        <taxon>Bacteria</taxon>
        <taxon>Bacillati</taxon>
        <taxon>Actinomycetota</taxon>
        <taxon>Actinomycetes</taxon>
        <taxon>Micrococcales</taxon>
        <taxon>Microbacteriaceae</taxon>
        <taxon>Microcella</taxon>
    </lineage>
</organism>
<dbReference type="Pfam" id="PF09972">
    <property type="entry name" value="DUF2207"/>
    <property type="match status" value="1"/>
</dbReference>
<feature type="signal peptide" evidence="2">
    <location>
        <begin position="1"/>
        <end position="28"/>
    </location>
</feature>
<comment type="caution">
    <text evidence="5">The sequence shown here is derived from an EMBL/GenBank/DDBJ whole genome shotgun (WGS) entry which is preliminary data.</text>
</comment>
<sequence>MRTPARFALTLALAAGFALTLTPTAAIATALKSDVSDFTFDSFDADYTLSREADGTATLDVVETIVARFPDFDQNRGIIRAIPDDYDGVPLNTRINGVTDANGDPVFFESYPSGDFVELALGTDEFVRGVQTYVISYTQQNVVRSFDDTASDEFYWDVNGTGWQQPFGEVSATVTLAPDVAEALTGNAACYVGAFGEDEQCMIDEDGTTFTASAADLAPGETVTVAIGFEPGTFLTPDPVRPIAPPPPPPLPWWMHLVSGGLGLASAGALVASIVSRVRAGGGAKGRGVIIPQYTEPSGIDILQSAQLLGRSTSAIPAAVVRLAVRKNLRILAYSVEKDAAPYTLQYLSDDRTDVLDRAVLTALFGRTRDAGELREYGTYDSALGARLTKLSTEARASLVTEGFQRKPSGIGFGWLTVVAQMVIGFAAFITVGISVEVFNDASPFALLAIPVTFVAGIVAFALALRPLQLTEKGREARDHLEGMKLYLTVAEQDRLRMLQSPQGAERIDVGDELELVKLYEKLLPWAVVWGVEDQWMRELELHVAATGESPDWFVGRSGFEVALFASAVRGMTATTTAPASSSSWSGSGGGSFSGGSFGGGFSGGGGGGGGGGGR</sequence>
<dbReference type="RefSeq" id="WP_165638112.1">
    <property type="nucleotide sequence ID" value="NZ_VIKT02000017.1"/>
</dbReference>
<evidence type="ECO:0000313" key="5">
    <source>
        <dbReference type="EMBL" id="NHF63624.1"/>
    </source>
</evidence>
<dbReference type="AlphaFoldDB" id="A0A9E5JPV8"/>
<keyword evidence="2" id="KW-0732">Signal</keyword>
<feature type="chain" id="PRO_5038461789" evidence="2">
    <location>
        <begin position="29"/>
        <end position="615"/>
    </location>
</feature>
<proteinExistence type="predicted"/>
<dbReference type="Pfam" id="PF20990">
    <property type="entry name" value="DUF2207_C"/>
    <property type="match status" value="1"/>
</dbReference>
<reference evidence="5 6" key="1">
    <citation type="submission" date="2019-06" db="EMBL/GenBank/DDBJ databases">
        <authorList>
            <person name="De-Chao Zhang Q."/>
        </authorList>
    </citation>
    <scope>NUCLEOTIDE SEQUENCE [LARGE SCALE GENOMIC DNA]</scope>
    <source>
        <strain evidence="5 6">KN1116</strain>
    </source>
</reference>
<keyword evidence="1" id="KW-0812">Transmembrane</keyword>
<dbReference type="InterPro" id="IPR048389">
    <property type="entry name" value="YciQ-like_C"/>
</dbReference>
<evidence type="ECO:0000256" key="2">
    <source>
        <dbReference type="SAM" id="SignalP"/>
    </source>
</evidence>
<dbReference type="Proteomes" id="UP000818266">
    <property type="component" value="Unassembled WGS sequence"/>
</dbReference>
<gene>
    <name evidence="5" type="ORF">FK219_010305</name>
</gene>
<accession>A0A9E5JPV8</accession>
<keyword evidence="1" id="KW-0472">Membrane</keyword>
<evidence type="ECO:0000259" key="4">
    <source>
        <dbReference type="Pfam" id="PF20990"/>
    </source>
</evidence>
<feature type="transmembrane region" description="Helical" evidence="1">
    <location>
        <begin position="442"/>
        <end position="465"/>
    </location>
</feature>
<evidence type="ECO:0000259" key="3">
    <source>
        <dbReference type="Pfam" id="PF09972"/>
    </source>
</evidence>
<evidence type="ECO:0000256" key="1">
    <source>
        <dbReference type="SAM" id="Phobius"/>
    </source>
</evidence>
<feature type="transmembrane region" description="Helical" evidence="1">
    <location>
        <begin position="253"/>
        <end position="275"/>
    </location>
</feature>
<feature type="transmembrane region" description="Helical" evidence="1">
    <location>
        <begin position="413"/>
        <end position="436"/>
    </location>
</feature>
<evidence type="ECO:0000313" key="6">
    <source>
        <dbReference type="Proteomes" id="UP000818266"/>
    </source>
</evidence>
<feature type="domain" description="DUF2207" evidence="3">
    <location>
        <begin position="43"/>
        <end position="229"/>
    </location>
</feature>
<dbReference type="InterPro" id="IPR018702">
    <property type="entry name" value="DUF2207"/>
</dbReference>